<evidence type="ECO:0000313" key="1">
    <source>
        <dbReference type="EMBL" id="MBT1708584.1"/>
    </source>
</evidence>
<proteinExistence type="predicted"/>
<evidence type="ECO:0000313" key="2">
    <source>
        <dbReference type="Proteomes" id="UP001319080"/>
    </source>
</evidence>
<sequence>MWQNYSETDSGKVMLEAGVLNVQGHAETYYLKRPSAEGKMVYTYLPLAISLRPTLSRKDMMVFSVELFENEYDSAFLIVGDYDENFYLKGKVDTIKVKDNHAVLRFVVEKSGTFFVRGFVWTFQTTTFEDSVMLSETLQSSLHFEEKYKVL</sequence>
<protein>
    <submittedName>
        <fullName evidence="1">Uncharacterized protein</fullName>
    </submittedName>
</protein>
<name>A0AAP2GPU0_9BACT</name>
<dbReference type="EMBL" id="JAHESE010000007">
    <property type="protein sequence ID" value="MBT1708584.1"/>
    <property type="molecule type" value="Genomic_DNA"/>
</dbReference>
<reference evidence="1 2" key="1">
    <citation type="submission" date="2021-05" db="EMBL/GenBank/DDBJ databases">
        <title>A Polyphasic approach of four new species of the genus Ohtaekwangia: Ohtaekwangia histidinii sp. nov., Ohtaekwangia cretensis sp. nov., Ohtaekwangia indiensis sp. nov., Ohtaekwangia reichenbachii sp. nov. from diverse environment.</title>
        <authorList>
            <person name="Octaviana S."/>
        </authorList>
    </citation>
    <scope>NUCLEOTIDE SEQUENCE [LARGE SCALE GENOMIC DNA]</scope>
    <source>
        <strain evidence="1 2">PWU5</strain>
    </source>
</reference>
<comment type="caution">
    <text evidence="1">The sequence shown here is derived from an EMBL/GenBank/DDBJ whole genome shotgun (WGS) entry which is preliminary data.</text>
</comment>
<dbReference type="Proteomes" id="UP001319080">
    <property type="component" value="Unassembled WGS sequence"/>
</dbReference>
<gene>
    <name evidence="1" type="ORF">KK062_10125</name>
</gene>
<accession>A0AAP2GPU0</accession>
<dbReference type="AlphaFoldDB" id="A0AAP2GPU0"/>
<organism evidence="1 2">
    <name type="scientific">Dawidia cretensis</name>
    <dbReference type="NCBI Taxonomy" id="2782350"/>
    <lineage>
        <taxon>Bacteria</taxon>
        <taxon>Pseudomonadati</taxon>
        <taxon>Bacteroidota</taxon>
        <taxon>Cytophagia</taxon>
        <taxon>Cytophagales</taxon>
        <taxon>Chryseotaleaceae</taxon>
        <taxon>Dawidia</taxon>
    </lineage>
</organism>
<keyword evidence="2" id="KW-1185">Reference proteome</keyword>
<dbReference type="RefSeq" id="WP_254084175.1">
    <property type="nucleotide sequence ID" value="NZ_JAHESE010000007.1"/>
</dbReference>